<dbReference type="SMART" id="SM00849">
    <property type="entry name" value="Lactamase_B"/>
    <property type="match status" value="1"/>
</dbReference>
<dbReference type="Pfam" id="PF07521">
    <property type="entry name" value="RMMBL"/>
    <property type="match status" value="1"/>
</dbReference>
<dbReference type="InterPro" id="IPR036866">
    <property type="entry name" value="RibonucZ/Hydroxyglut_hydro"/>
</dbReference>
<accession>A0A2Z6T909</accession>
<dbReference type="Pfam" id="PF12706">
    <property type="entry name" value="Lactamase_B_2"/>
    <property type="match status" value="1"/>
</dbReference>
<dbReference type="Proteomes" id="UP000257317">
    <property type="component" value="Unassembled WGS sequence"/>
</dbReference>
<keyword evidence="1" id="KW-0540">Nuclease</keyword>
<protein>
    <submittedName>
        <fullName evidence="4">MBL fold metallo-hydrolase</fullName>
    </submittedName>
</protein>
<gene>
    <name evidence="4" type="ORF">LrDSM24759_00770</name>
</gene>
<sequence length="430" mass="48379">MTSKPKTIVTFYNGLTTIGGPMIEVAYDKSHVLFDLGEVYKPDLGLSMEDEDYQTLIKYQLIGDVKNFYDPQITGQPIDGERWHHAAAYISHVHLDHSKVVNLIAPEIPVYAGPITARLLSTLNQNGDFLLPAAGHDKSYTRPITAVELGHSIKVGDITLEIVASDHDAYGATGLIIKTPDKTIVHTGDIRLHGYHPDWVREFMAKGNKCDLLIIEGTGVSFPDEDGEEFSGPKNEQELTEQIIQYQKRNPQRQLTFNTYPTNVERMLRIIADSPRKVVLHAERAALLKRALGQDVPYYYLPEDQKIDALNSELEISYSNLLEDDHQYFWQVVGHYDQLKVGGLYIHSNAQPLGDFDPAYRPFIENIEKRGIELIPLRCSGHAGVDELKKIIAGFEPKILAPVHTLHPELEENPFGVRILPKRGESLELS</sequence>
<evidence type="ECO:0000313" key="5">
    <source>
        <dbReference type="Proteomes" id="UP000257317"/>
    </source>
</evidence>
<dbReference type="SUPFAM" id="SSF56281">
    <property type="entry name" value="Metallo-hydrolase/oxidoreductase"/>
    <property type="match status" value="1"/>
</dbReference>
<feature type="domain" description="Metallo-beta-lactamase" evidence="3">
    <location>
        <begin position="19"/>
        <end position="234"/>
    </location>
</feature>
<dbReference type="PANTHER" id="PTHR43694:SF1">
    <property type="entry name" value="RIBONUCLEASE J"/>
    <property type="match status" value="1"/>
</dbReference>
<dbReference type="Gene3D" id="3.40.50.10710">
    <property type="entry name" value="Metallo-hydrolase/oxidoreductase"/>
    <property type="match status" value="1"/>
</dbReference>
<dbReference type="GO" id="GO:0004527">
    <property type="term" value="F:exonuclease activity"/>
    <property type="evidence" value="ECO:0007669"/>
    <property type="project" value="UniProtKB-KW"/>
</dbReference>
<keyword evidence="2" id="KW-0694">RNA-binding</keyword>
<evidence type="ECO:0000256" key="1">
    <source>
        <dbReference type="ARBA" id="ARBA00022839"/>
    </source>
</evidence>
<name>A0A2Z6T909_9LACO</name>
<keyword evidence="1" id="KW-0269">Exonuclease</keyword>
<dbReference type="GO" id="GO:0003723">
    <property type="term" value="F:RNA binding"/>
    <property type="evidence" value="ECO:0007669"/>
    <property type="project" value="UniProtKB-KW"/>
</dbReference>
<dbReference type="EMBL" id="BFBY01000001">
    <property type="protein sequence ID" value="GBG04163.1"/>
    <property type="molecule type" value="Genomic_DNA"/>
</dbReference>
<dbReference type="InterPro" id="IPR042173">
    <property type="entry name" value="RNase_J_2"/>
</dbReference>
<dbReference type="RefSeq" id="WP_117117365.1">
    <property type="nucleotide sequence ID" value="NZ_BFBY01000001.1"/>
</dbReference>
<evidence type="ECO:0000313" key="4">
    <source>
        <dbReference type="EMBL" id="GBG04163.1"/>
    </source>
</evidence>
<dbReference type="CDD" id="cd07732">
    <property type="entry name" value="metallo-hydrolase-like_MBL-fold"/>
    <property type="match status" value="1"/>
</dbReference>
<keyword evidence="4" id="KW-0378">Hydrolase</keyword>
<dbReference type="OrthoDB" id="9803916at2"/>
<dbReference type="PANTHER" id="PTHR43694">
    <property type="entry name" value="RIBONUCLEASE J"/>
    <property type="match status" value="1"/>
</dbReference>
<dbReference type="InterPro" id="IPR011108">
    <property type="entry name" value="RMMBL"/>
</dbReference>
<dbReference type="InterPro" id="IPR001279">
    <property type="entry name" value="Metallo-B-lactamas"/>
</dbReference>
<comment type="caution">
    <text evidence="4">The sequence shown here is derived from an EMBL/GenBank/DDBJ whole genome shotgun (WGS) entry which is preliminary data.</text>
</comment>
<keyword evidence="5" id="KW-1185">Reference proteome</keyword>
<reference evidence="5" key="1">
    <citation type="submission" date="2018-03" db="EMBL/GenBank/DDBJ databases">
        <title>New taxa in the Lactobacillus gasseri group.</title>
        <authorList>
            <person name="Tanizawa Y."/>
            <person name="Tohno M."/>
            <person name="Endo A."/>
            <person name="Arita M."/>
        </authorList>
    </citation>
    <scope>NUCLEOTIDE SEQUENCE [LARGE SCALE GENOMIC DNA]</scope>
    <source>
        <strain evidence="5">DSM 24759</strain>
    </source>
</reference>
<evidence type="ECO:0000256" key="2">
    <source>
        <dbReference type="ARBA" id="ARBA00022884"/>
    </source>
</evidence>
<dbReference type="AlphaFoldDB" id="A0A2Z6T909"/>
<proteinExistence type="predicted"/>
<dbReference type="Gene3D" id="3.60.15.10">
    <property type="entry name" value="Ribonuclease Z/Hydroxyacylglutathione hydrolase-like"/>
    <property type="match status" value="1"/>
</dbReference>
<organism evidence="4 5">
    <name type="scientific">Lactobacillus rodentium</name>
    <dbReference type="NCBI Taxonomy" id="947835"/>
    <lineage>
        <taxon>Bacteria</taxon>
        <taxon>Bacillati</taxon>
        <taxon>Bacillota</taxon>
        <taxon>Bacilli</taxon>
        <taxon>Lactobacillales</taxon>
        <taxon>Lactobacillaceae</taxon>
        <taxon>Lactobacillus</taxon>
    </lineage>
</organism>
<evidence type="ECO:0000259" key="3">
    <source>
        <dbReference type="SMART" id="SM00849"/>
    </source>
</evidence>